<dbReference type="SUPFAM" id="SSF55785">
    <property type="entry name" value="PYP-like sensor domain (PAS domain)"/>
    <property type="match status" value="3"/>
</dbReference>
<evidence type="ECO:0000259" key="6">
    <source>
        <dbReference type="PROSITE" id="PS50109"/>
    </source>
</evidence>
<feature type="domain" description="PAC" evidence="8">
    <location>
        <begin position="250"/>
        <end position="303"/>
    </location>
</feature>
<accession>A0ABW0RKS6</accession>
<keyword evidence="3" id="KW-0597">Phosphoprotein</keyword>
<dbReference type="SMART" id="SM00387">
    <property type="entry name" value="HATPase_c"/>
    <property type="match status" value="1"/>
</dbReference>
<evidence type="ECO:0000259" key="8">
    <source>
        <dbReference type="PROSITE" id="PS50113"/>
    </source>
</evidence>
<evidence type="ECO:0000256" key="1">
    <source>
        <dbReference type="ARBA" id="ARBA00000085"/>
    </source>
</evidence>
<dbReference type="PROSITE" id="PS50112">
    <property type="entry name" value="PAS"/>
    <property type="match status" value="2"/>
</dbReference>
<dbReference type="Pfam" id="PF08447">
    <property type="entry name" value="PAS_3"/>
    <property type="match status" value="2"/>
</dbReference>
<dbReference type="InterPro" id="IPR000700">
    <property type="entry name" value="PAS-assoc_C"/>
</dbReference>
<protein>
    <recommendedName>
        <fullName evidence="2">histidine kinase</fullName>
        <ecNumber evidence="2">2.7.13.3</ecNumber>
    </recommendedName>
</protein>
<name>A0ABW0RKS6_9GAMM</name>
<dbReference type="InterPro" id="IPR003594">
    <property type="entry name" value="HATPase_dom"/>
</dbReference>
<dbReference type="SUPFAM" id="SSF55874">
    <property type="entry name" value="ATPase domain of HSP90 chaperone/DNA topoisomerase II/histidine kinase"/>
    <property type="match status" value="1"/>
</dbReference>
<dbReference type="EC" id="2.7.13.3" evidence="2"/>
<evidence type="ECO:0000256" key="2">
    <source>
        <dbReference type="ARBA" id="ARBA00012438"/>
    </source>
</evidence>
<comment type="catalytic activity">
    <reaction evidence="1">
        <text>ATP + protein L-histidine = ADP + protein N-phospho-L-histidine.</text>
        <dbReference type="EC" id="2.7.13.3"/>
    </reaction>
</comment>
<dbReference type="Pfam" id="PF01590">
    <property type="entry name" value="GAF"/>
    <property type="match status" value="2"/>
</dbReference>
<dbReference type="PANTHER" id="PTHR43304:SF1">
    <property type="entry name" value="PAC DOMAIN-CONTAINING PROTEIN"/>
    <property type="match status" value="1"/>
</dbReference>
<dbReference type="PROSITE" id="PS50109">
    <property type="entry name" value="HIS_KIN"/>
    <property type="match status" value="1"/>
</dbReference>
<dbReference type="InterPro" id="IPR001610">
    <property type="entry name" value="PAC"/>
</dbReference>
<dbReference type="InterPro" id="IPR036097">
    <property type="entry name" value="HisK_dim/P_sf"/>
</dbReference>
<dbReference type="Proteomes" id="UP001596055">
    <property type="component" value="Unassembled WGS sequence"/>
</dbReference>
<evidence type="ECO:0000256" key="4">
    <source>
        <dbReference type="ARBA" id="ARBA00022679"/>
    </source>
</evidence>
<evidence type="ECO:0000256" key="3">
    <source>
        <dbReference type="ARBA" id="ARBA00022553"/>
    </source>
</evidence>
<dbReference type="Pfam" id="PF02518">
    <property type="entry name" value="HATPase_c"/>
    <property type="match status" value="1"/>
</dbReference>
<evidence type="ECO:0000313" key="9">
    <source>
        <dbReference type="EMBL" id="MFC5545314.1"/>
    </source>
</evidence>
<dbReference type="EMBL" id="JBHSNL010000001">
    <property type="protein sequence ID" value="MFC5545314.1"/>
    <property type="molecule type" value="Genomic_DNA"/>
</dbReference>
<dbReference type="PANTHER" id="PTHR43304">
    <property type="entry name" value="PHYTOCHROME-LIKE PROTEIN CPH1"/>
    <property type="match status" value="1"/>
</dbReference>
<dbReference type="SMART" id="SM00091">
    <property type="entry name" value="PAS"/>
    <property type="match status" value="3"/>
</dbReference>
<keyword evidence="10" id="KW-1185">Reference proteome</keyword>
<dbReference type="RefSeq" id="WP_248155961.1">
    <property type="nucleotide sequence ID" value="NZ_JAKZAJ010000002.1"/>
</dbReference>
<dbReference type="CDD" id="cd00130">
    <property type="entry name" value="PAS"/>
    <property type="match status" value="3"/>
</dbReference>
<comment type="caution">
    <text evidence="9">The sequence shown here is derived from an EMBL/GenBank/DDBJ whole genome shotgun (WGS) entry which is preliminary data.</text>
</comment>
<dbReference type="Gene3D" id="3.30.450.40">
    <property type="match status" value="2"/>
</dbReference>
<dbReference type="Pfam" id="PF00512">
    <property type="entry name" value="HisKA"/>
    <property type="match status" value="1"/>
</dbReference>
<dbReference type="PROSITE" id="PS50113">
    <property type="entry name" value="PAC"/>
    <property type="match status" value="1"/>
</dbReference>
<dbReference type="SUPFAM" id="SSF55781">
    <property type="entry name" value="GAF domain-like"/>
    <property type="match status" value="2"/>
</dbReference>
<sequence>MQTPPLPPNEAERLRALEQTRLLDTATEDRFDRLTRIARRLFDVPIALITLVDHDRQWFKSCQGLTTPETPRAISFCGHAILHSELFVVNDAGEDERFRDNPLVTCEPHIRFYAGAPLHSDDGYRLGTLCVIDRKPREFDREQRMLLRDLAKNAEREISLRQSAETYQRLRQSERRARAAIEGTRVGTWQWNIQTGETVFNERWAEICGYTLSELEPVDIQTWLNLAHPDDLEESEARLNAHFEGATDEYDCRCRMRHKNGQWVWVHDRGRVFEWTADGSPLMMYGTHADITEEMQTLQRMEQQNRALGILNDLAINSDGSLNARVNRALTKAREFLELPIAIVSEINGDAYTIRWLEAPDAPDITPGITLPVSQTFCSLLLEHGNHLAIEHMGNSRFRHHDCYRLQGLESYIAAPILVGGQLYGTLNLSSAEPHGKPFTETEITFVTLLAKWLASQIEPHMTSRILSKLAEQAPGVLYQYRQWPDGHSSFPFASTGMTDIYDVTPEQVVSDASVVFDQIHPDDLPKVSQTIQHSGEALEIWQCQYRVRHGEDWKWVEGRASPERLPDDSIMWHGYIVDIDDKKRTQLQLQESEEQLRRLFELSPIGIALTDYQSGEGLAVNEALLRPTGYNRESFLALRLEDLIPEDFDTLQTEALEALRTTGRFGPFERNIARADTSTFPARVQGLLIHNSSGRSLIWTLVEDISERRKVEQMKNDFIATISHELRTPLTSIAGSLGLIAGGALGHLPDKVNRMIAIAARNSDQLRLLINDLLDMDKLVSGQMSMTLADHPAGPLLERVIEQLHTYSVERGVEVRLHQEPSVLIYTDAFRLQQALNNLLSNAIKFSPQGGIVDVLQSQHDGKLRIHVRDQGPGVPEDFQPRLFEKFAQAHSPDSQSRGGTGLGLAITREIMSQLGGQVGFQAEPGEGTVFWLEVPLAVPA</sequence>
<keyword evidence="4" id="KW-0808">Transferase</keyword>
<dbReference type="NCBIfam" id="TIGR00229">
    <property type="entry name" value="sensory_box"/>
    <property type="match status" value="2"/>
</dbReference>
<dbReference type="Gene3D" id="3.30.565.10">
    <property type="entry name" value="Histidine kinase-like ATPase, C-terminal domain"/>
    <property type="match status" value="1"/>
</dbReference>
<reference evidence="10" key="1">
    <citation type="journal article" date="2019" name="Int. J. Syst. Evol. Microbiol.">
        <title>The Global Catalogue of Microorganisms (GCM) 10K type strain sequencing project: providing services to taxonomists for standard genome sequencing and annotation.</title>
        <authorList>
            <consortium name="The Broad Institute Genomics Platform"/>
            <consortium name="The Broad Institute Genome Sequencing Center for Infectious Disease"/>
            <person name="Wu L."/>
            <person name="Ma J."/>
        </authorList>
    </citation>
    <scope>NUCLEOTIDE SEQUENCE [LARGE SCALE GENOMIC DNA]</scope>
    <source>
        <strain evidence="10">CGMCC 4.1799</strain>
    </source>
</reference>
<dbReference type="InterPro" id="IPR003661">
    <property type="entry name" value="HisK_dim/P_dom"/>
</dbReference>
<feature type="domain" description="PAS" evidence="7">
    <location>
        <begin position="173"/>
        <end position="246"/>
    </location>
</feature>
<dbReference type="Gene3D" id="3.30.450.20">
    <property type="entry name" value="PAS domain"/>
    <property type="match status" value="3"/>
</dbReference>
<dbReference type="InterPro" id="IPR036890">
    <property type="entry name" value="HATPase_C_sf"/>
</dbReference>
<feature type="domain" description="Histidine kinase" evidence="6">
    <location>
        <begin position="722"/>
        <end position="940"/>
    </location>
</feature>
<dbReference type="InterPro" id="IPR013655">
    <property type="entry name" value="PAS_fold_3"/>
</dbReference>
<gene>
    <name evidence="9" type="ORF">ACFPQA_09635</name>
</gene>
<evidence type="ECO:0000256" key="5">
    <source>
        <dbReference type="ARBA" id="ARBA00022777"/>
    </source>
</evidence>
<keyword evidence="5" id="KW-0418">Kinase</keyword>
<dbReference type="InterPro" id="IPR000014">
    <property type="entry name" value="PAS"/>
</dbReference>
<dbReference type="PRINTS" id="PR00344">
    <property type="entry name" value="BCTRLSENSOR"/>
</dbReference>
<dbReference type="CDD" id="cd00082">
    <property type="entry name" value="HisKA"/>
    <property type="match status" value="1"/>
</dbReference>
<dbReference type="InterPro" id="IPR029016">
    <property type="entry name" value="GAF-like_dom_sf"/>
</dbReference>
<dbReference type="SMART" id="SM00065">
    <property type="entry name" value="GAF"/>
    <property type="match status" value="2"/>
</dbReference>
<evidence type="ECO:0000313" key="10">
    <source>
        <dbReference type="Proteomes" id="UP001596055"/>
    </source>
</evidence>
<feature type="domain" description="PAS" evidence="7">
    <location>
        <begin position="593"/>
        <end position="663"/>
    </location>
</feature>
<dbReference type="SUPFAM" id="SSF47384">
    <property type="entry name" value="Homodimeric domain of signal transducing histidine kinase"/>
    <property type="match status" value="1"/>
</dbReference>
<evidence type="ECO:0000259" key="7">
    <source>
        <dbReference type="PROSITE" id="PS50112"/>
    </source>
</evidence>
<dbReference type="Gene3D" id="1.10.287.130">
    <property type="match status" value="1"/>
</dbReference>
<dbReference type="InterPro" id="IPR004358">
    <property type="entry name" value="Sig_transdc_His_kin-like_C"/>
</dbReference>
<organism evidence="9 10">
    <name type="scientific">Marinobacter koreensis</name>
    <dbReference type="NCBI Taxonomy" id="335974"/>
    <lineage>
        <taxon>Bacteria</taxon>
        <taxon>Pseudomonadati</taxon>
        <taxon>Pseudomonadota</taxon>
        <taxon>Gammaproteobacteria</taxon>
        <taxon>Pseudomonadales</taxon>
        <taxon>Marinobacteraceae</taxon>
        <taxon>Marinobacter</taxon>
    </lineage>
</organism>
<dbReference type="CDD" id="cd16922">
    <property type="entry name" value="HATPase_EvgS-ArcB-TorS-like"/>
    <property type="match status" value="1"/>
</dbReference>
<dbReference type="Pfam" id="PF13426">
    <property type="entry name" value="PAS_9"/>
    <property type="match status" value="1"/>
</dbReference>
<dbReference type="SMART" id="SM00086">
    <property type="entry name" value="PAC"/>
    <property type="match status" value="3"/>
</dbReference>
<dbReference type="InterPro" id="IPR005467">
    <property type="entry name" value="His_kinase_dom"/>
</dbReference>
<dbReference type="InterPro" id="IPR035965">
    <property type="entry name" value="PAS-like_dom_sf"/>
</dbReference>
<dbReference type="InterPro" id="IPR003018">
    <property type="entry name" value="GAF"/>
</dbReference>
<dbReference type="SMART" id="SM00388">
    <property type="entry name" value="HisKA"/>
    <property type="match status" value="1"/>
</dbReference>
<proteinExistence type="predicted"/>
<dbReference type="InterPro" id="IPR052162">
    <property type="entry name" value="Sensor_kinase/Photoreceptor"/>
</dbReference>